<dbReference type="Pfam" id="PF01227">
    <property type="entry name" value="GTP_cyclohydroI"/>
    <property type="match status" value="1"/>
</dbReference>
<dbReference type="PROSITE" id="PS00859">
    <property type="entry name" value="GTP_CYCLOHYDROL_1_1"/>
    <property type="match status" value="1"/>
</dbReference>
<dbReference type="EC" id="3.5.4.16" evidence="6"/>
<comment type="subunit">
    <text evidence="6">Homopolymer.</text>
</comment>
<dbReference type="NCBIfam" id="TIGR00063">
    <property type="entry name" value="folE"/>
    <property type="match status" value="1"/>
</dbReference>
<protein>
    <recommendedName>
        <fullName evidence="6">GTP cyclohydrolase 1</fullName>
        <ecNumber evidence="6">3.5.4.16</ecNumber>
    </recommendedName>
    <alternativeName>
        <fullName evidence="6">GTP cyclohydrolase I</fullName>
        <shortName evidence="6">GTP-CH-I</shortName>
    </alternativeName>
</protein>
<dbReference type="InterPro" id="IPR018234">
    <property type="entry name" value="GTP_CycHdrlase_I_CS"/>
</dbReference>
<dbReference type="UniPathway" id="UPA00848">
    <property type="reaction ID" value="UER00151"/>
</dbReference>
<dbReference type="GO" id="GO:0006729">
    <property type="term" value="P:tetrahydrobiopterin biosynthetic process"/>
    <property type="evidence" value="ECO:0007669"/>
    <property type="project" value="TreeGrafter"/>
</dbReference>
<comment type="pathway">
    <text evidence="2 6">Cofactor biosynthesis; 7,8-dihydroneopterin triphosphate biosynthesis; 7,8-dihydroneopterin triphosphate from GTP: step 1/1.</text>
</comment>
<dbReference type="GO" id="GO:0006730">
    <property type="term" value="P:one-carbon metabolic process"/>
    <property type="evidence" value="ECO:0007669"/>
    <property type="project" value="UniProtKB-UniRule"/>
</dbReference>
<feature type="domain" description="GTP cyclohydrolase I" evidence="7">
    <location>
        <begin position="16"/>
        <end position="190"/>
    </location>
</feature>
<reference evidence="8" key="1">
    <citation type="submission" date="2019-11" db="EMBL/GenBank/DDBJ databases">
        <authorList>
            <person name="Feng L."/>
        </authorList>
    </citation>
    <scope>NUCLEOTIDE SEQUENCE</scope>
    <source>
        <strain evidence="8">CintestinalisLFYP54</strain>
    </source>
</reference>
<keyword evidence="6" id="KW-0479">Metal-binding</keyword>
<dbReference type="NCBIfam" id="NF006826">
    <property type="entry name" value="PRK09347.1-3"/>
    <property type="match status" value="1"/>
</dbReference>
<comment type="catalytic activity">
    <reaction evidence="1 6">
        <text>GTP + H2O = 7,8-dihydroneopterin 3'-triphosphate + formate + H(+)</text>
        <dbReference type="Rhea" id="RHEA:17473"/>
        <dbReference type="ChEBI" id="CHEBI:15377"/>
        <dbReference type="ChEBI" id="CHEBI:15378"/>
        <dbReference type="ChEBI" id="CHEBI:15740"/>
        <dbReference type="ChEBI" id="CHEBI:37565"/>
        <dbReference type="ChEBI" id="CHEBI:58462"/>
        <dbReference type="EC" id="3.5.4.16"/>
    </reaction>
</comment>
<dbReference type="GO" id="GO:0008270">
    <property type="term" value="F:zinc ion binding"/>
    <property type="evidence" value="ECO:0007669"/>
    <property type="project" value="UniProtKB-UniRule"/>
</dbReference>
<dbReference type="PANTHER" id="PTHR11109">
    <property type="entry name" value="GTP CYCLOHYDROLASE I"/>
    <property type="match status" value="1"/>
</dbReference>
<dbReference type="InterPro" id="IPR001474">
    <property type="entry name" value="GTP_CycHdrlase_I"/>
</dbReference>
<evidence type="ECO:0000256" key="3">
    <source>
        <dbReference type="ARBA" id="ARBA00008085"/>
    </source>
</evidence>
<feature type="binding site" evidence="6">
    <location>
        <position position="84"/>
    </location>
    <ligand>
        <name>Zn(2+)</name>
        <dbReference type="ChEBI" id="CHEBI:29105"/>
    </ligand>
</feature>
<gene>
    <name evidence="6 8" type="primary">folE</name>
    <name evidence="8" type="ORF">CILFYP54_00052</name>
</gene>
<evidence type="ECO:0000256" key="2">
    <source>
        <dbReference type="ARBA" id="ARBA00005080"/>
    </source>
</evidence>
<dbReference type="PANTHER" id="PTHR11109:SF7">
    <property type="entry name" value="GTP CYCLOHYDROLASE 1"/>
    <property type="match status" value="1"/>
</dbReference>
<evidence type="ECO:0000256" key="5">
    <source>
        <dbReference type="ARBA" id="ARBA00022801"/>
    </source>
</evidence>
<keyword evidence="4 6" id="KW-0554">One-carbon metabolism</keyword>
<dbReference type="Gene3D" id="3.30.1130.10">
    <property type="match status" value="1"/>
</dbReference>
<dbReference type="HAMAP" id="MF_00223">
    <property type="entry name" value="FolE"/>
    <property type="match status" value="1"/>
</dbReference>
<evidence type="ECO:0000313" key="8">
    <source>
        <dbReference type="EMBL" id="VYT82610.1"/>
    </source>
</evidence>
<evidence type="ECO:0000256" key="4">
    <source>
        <dbReference type="ARBA" id="ARBA00022563"/>
    </source>
</evidence>
<dbReference type="SUPFAM" id="SSF55620">
    <property type="entry name" value="Tetrahydrobiopterin biosynthesis enzymes-like"/>
    <property type="match status" value="1"/>
</dbReference>
<organism evidence="8">
    <name type="scientific">Collinsella intestinalis</name>
    <dbReference type="NCBI Taxonomy" id="147207"/>
    <lineage>
        <taxon>Bacteria</taxon>
        <taxon>Bacillati</taxon>
        <taxon>Actinomycetota</taxon>
        <taxon>Coriobacteriia</taxon>
        <taxon>Coriobacteriales</taxon>
        <taxon>Coriobacteriaceae</taxon>
        <taxon>Collinsella</taxon>
    </lineage>
</organism>
<feature type="binding site" evidence="6">
    <location>
        <position position="155"/>
    </location>
    <ligand>
        <name>Zn(2+)</name>
        <dbReference type="ChEBI" id="CHEBI:29105"/>
    </ligand>
</feature>
<comment type="similarity">
    <text evidence="3 6">Belongs to the GTP cyclohydrolase I family.</text>
</comment>
<dbReference type="FunFam" id="1.10.286.10:FF:000001">
    <property type="entry name" value="GTP cyclohydrolase 1"/>
    <property type="match status" value="1"/>
</dbReference>
<sequence length="193" mass="21630">MVRGKLVEMVDQDKVREAVRLLLEGIGEDPTREGLVETPDRVARMYSELCDGMDRSASEHLSKTFAVSGDDLVIERDITFYSLCEHHMLPFYGKAAIGYIPNGRVAGLSKLARTVEVFARRLQLQEQLTAQVADALMAELDCKGAIVYMEAEHMCMTMRGVQKPGTKTATLARRGAFVENPELEARFFRMLGR</sequence>
<dbReference type="AlphaFoldDB" id="A0A6N2ZY60"/>
<name>A0A6N2ZY60_9ACTN</name>
<keyword evidence="6" id="KW-0342">GTP-binding</keyword>
<keyword evidence="6" id="KW-0547">Nucleotide-binding</keyword>
<accession>A0A6N2ZY60</accession>
<dbReference type="GO" id="GO:0046654">
    <property type="term" value="P:tetrahydrofolate biosynthetic process"/>
    <property type="evidence" value="ECO:0007669"/>
    <property type="project" value="UniProtKB-UniRule"/>
</dbReference>
<dbReference type="InterPro" id="IPR043133">
    <property type="entry name" value="GTP-CH-I_C/QueF"/>
</dbReference>
<dbReference type="NCBIfam" id="NF006825">
    <property type="entry name" value="PRK09347.1-2"/>
    <property type="match status" value="1"/>
</dbReference>
<dbReference type="FunFam" id="3.30.1130.10:FF:000001">
    <property type="entry name" value="GTP cyclohydrolase 1"/>
    <property type="match status" value="1"/>
</dbReference>
<keyword evidence="6" id="KW-0862">Zinc</keyword>
<dbReference type="InterPro" id="IPR043134">
    <property type="entry name" value="GTP-CH-I_N"/>
</dbReference>
<dbReference type="Gene3D" id="1.10.286.10">
    <property type="match status" value="1"/>
</dbReference>
<evidence type="ECO:0000256" key="1">
    <source>
        <dbReference type="ARBA" id="ARBA00001052"/>
    </source>
</evidence>
<dbReference type="GO" id="GO:0005525">
    <property type="term" value="F:GTP binding"/>
    <property type="evidence" value="ECO:0007669"/>
    <property type="project" value="UniProtKB-KW"/>
</dbReference>
<feature type="binding site" evidence="6">
    <location>
        <position position="87"/>
    </location>
    <ligand>
        <name>Zn(2+)</name>
        <dbReference type="ChEBI" id="CHEBI:29105"/>
    </ligand>
</feature>
<dbReference type="EMBL" id="CACRTN010000011">
    <property type="protein sequence ID" value="VYT82610.1"/>
    <property type="molecule type" value="Genomic_DNA"/>
</dbReference>
<dbReference type="InterPro" id="IPR020602">
    <property type="entry name" value="GTP_CycHdrlase_I_dom"/>
</dbReference>
<evidence type="ECO:0000256" key="6">
    <source>
        <dbReference type="HAMAP-Rule" id="MF_00223"/>
    </source>
</evidence>
<proteinExistence type="inferred from homology"/>
<evidence type="ECO:0000259" key="7">
    <source>
        <dbReference type="Pfam" id="PF01227"/>
    </source>
</evidence>
<dbReference type="GO" id="GO:0005737">
    <property type="term" value="C:cytoplasm"/>
    <property type="evidence" value="ECO:0007669"/>
    <property type="project" value="TreeGrafter"/>
</dbReference>
<keyword evidence="5 6" id="KW-0378">Hydrolase</keyword>
<dbReference type="GO" id="GO:0003934">
    <property type="term" value="F:GTP cyclohydrolase I activity"/>
    <property type="evidence" value="ECO:0007669"/>
    <property type="project" value="UniProtKB-UniRule"/>
</dbReference>